<evidence type="ECO:0000256" key="1">
    <source>
        <dbReference type="ARBA" id="ARBA00000971"/>
    </source>
</evidence>
<feature type="domain" description="PPIase FKBP-type" evidence="8">
    <location>
        <begin position="226"/>
        <end position="312"/>
    </location>
</feature>
<feature type="region of interest" description="Disordered" evidence="6">
    <location>
        <begin position="43"/>
        <end position="93"/>
    </location>
</feature>
<dbReference type="PANTHER" id="PTHR43811:SF19">
    <property type="entry name" value="39 KDA FK506-BINDING NUCLEAR PROTEIN"/>
    <property type="match status" value="1"/>
</dbReference>
<sequence>MRFAVPAFVLAASTVSPFGASAFHVSRPAKSVQAARPTVVTSGAFLPQQQGGQQQSRQRRSRPQRQSSASATALRAEEDAVEGVGEEAMGGEEGKEEYKIPVEEGTHDELLYALGVNLARQIGDVRPLVESGEELTQVARGLLDSVVGRLDDTRQRQLLSSRGKDLDELIVDRANKIRQRMEEQGRAMLQNMADTPNIIKLDSGVLIDVLEHGPDGPGQGTRPTAASSVEVHYHGTLPDGTVFDSTLGGEPAKFALGQVIPGWKDALLAMHEGETAVIGIPPDQGYGEMGTPDGRIPGGATLFFKVSLKEVLTAGIGGSPTLLGADGKKISGEEESTGLLGADGRPL</sequence>
<dbReference type="InterPro" id="IPR046357">
    <property type="entry name" value="PPIase_dom_sf"/>
</dbReference>
<evidence type="ECO:0000256" key="4">
    <source>
        <dbReference type="ARBA" id="ARBA00023235"/>
    </source>
</evidence>
<organism evidence="9">
    <name type="scientific">Pseudictyota dubia</name>
    <dbReference type="NCBI Taxonomy" id="2749911"/>
    <lineage>
        <taxon>Eukaryota</taxon>
        <taxon>Sar</taxon>
        <taxon>Stramenopiles</taxon>
        <taxon>Ochrophyta</taxon>
        <taxon>Bacillariophyta</taxon>
        <taxon>Mediophyceae</taxon>
        <taxon>Biddulphiophycidae</taxon>
        <taxon>Eupodiscales</taxon>
        <taxon>Odontellaceae</taxon>
        <taxon>Pseudictyota</taxon>
    </lineage>
</organism>
<gene>
    <name evidence="9" type="ORF">TDUB1175_LOCUS7492</name>
    <name evidence="10" type="ORF">TDUB1175_LOCUS7494</name>
</gene>
<feature type="signal peptide" evidence="7">
    <location>
        <begin position="1"/>
        <end position="22"/>
    </location>
</feature>
<keyword evidence="3 5" id="KW-0697">Rotamase</keyword>
<dbReference type="InterPro" id="IPR001179">
    <property type="entry name" value="PPIase_FKBP_dom"/>
</dbReference>
<dbReference type="Gene3D" id="3.10.50.40">
    <property type="match status" value="1"/>
</dbReference>
<protein>
    <recommendedName>
        <fullName evidence="2 5">peptidylprolyl isomerase</fullName>
        <ecNumber evidence="2 5">5.2.1.8</ecNumber>
    </recommendedName>
</protein>
<evidence type="ECO:0000256" key="7">
    <source>
        <dbReference type="SAM" id="SignalP"/>
    </source>
</evidence>
<feature type="region of interest" description="Disordered" evidence="6">
    <location>
        <begin position="325"/>
        <end position="347"/>
    </location>
</feature>
<keyword evidence="4 5" id="KW-0413">Isomerase</keyword>
<dbReference type="PANTHER" id="PTHR43811">
    <property type="entry name" value="FKBP-TYPE PEPTIDYL-PROLYL CIS-TRANS ISOMERASE FKPA"/>
    <property type="match status" value="1"/>
</dbReference>
<evidence type="ECO:0000256" key="3">
    <source>
        <dbReference type="ARBA" id="ARBA00023110"/>
    </source>
</evidence>
<dbReference type="GO" id="GO:0003755">
    <property type="term" value="F:peptidyl-prolyl cis-trans isomerase activity"/>
    <property type="evidence" value="ECO:0007669"/>
    <property type="project" value="UniProtKB-KW"/>
</dbReference>
<feature type="compositionally biased region" description="Low complexity" evidence="6">
    <location>
        <begin position="47"/>
        <end position="56"/>
    </location>
</feature>
<evidence type="ECO:0000256" key="6">
    <source>
        <dbReference type="SAM" id="MobiDB-lite"/>
    </source>
</evidence>
<dbReference type="EMBL" id="HBED01015160">
    <property type="protein sequence ID" value="CAD8305610.1"/>
    <property type="molecule type" value="Transcribed_RNA"/>
</dbReference>
<evidence type="ECO:0000313" key="9">
    <source>
        <dbReference type="EMBL" id="CAD8305606.1"/>
    </source>
</evidence>
<dbReference type="PROSITE" id="PS50059">
    <property type="entry name" value="FKBP_PPIASE"/>
    <property type="match status" value="1"/>
</dbReference>
<accession>A0A6U2CAF5</accession>
<evidence type="ECO:0000256" key="5">
    <source>
        <dbReference type="PROSITE-ProRule" id="PRU00277"/>
    </source>
</evidence>
<dbReference type="SUPFAM" id="SSF54534">
    <property type="entry name" value="FKBP-like"/>
    <property type="match status" value="1"/>
</dbReference>
<evidence type="ECO:0000259" key="8">
    <source>
        <dbReference type="PROSITE" id="PS50059"/>
    </source>
</evidence>
<dbReference type="EC" id="5.2.1.8" evidence="2 5"/>
<dbReference type="Pfam" id="PF00254">
    <property type="entry name" value="FKBP_C"/>
    <property type="match status" value="1"/>
</dbReference>
<dbReference type="AlphaFoldDB" id="A0A6U2CAF5"/>
<name>A0A6U2CAF5_9STRA</name>
<proteinExistence type="predicted"/>
<dbReference type="EMBL" id="HBED01015158">
    <property type="protein sequence ID" value="CAD8305606.1"/>
    <property type="molecule type" value="Transcribed_RNA"/>
</dbReference>
<comment type="catalytic activity">
    <reaction evidence="1 5">
        <text>[protein]-peptidylproline (omega=180) = [protein]-peptidylproline (omega=0)</text>
        <dbReference type="Rhea" id="RHEA:16237"/>
        <dbReference type="Rhea" id="RHEA-COMP:10747"/>
        <dbReference type="Rhea" id="RHEA-COMP:10748"/>
        <dbReference type="ChEBI" id="CHEBI:83833"/>
        <dbReference type="ChEBI" id="CHEBI:83834"/>
        <dbReference type="EC" id="5.2.1.8"/>
    </reaction>
</comment>
<evidence type="ECO:0000313" key="10">
    <source>
        <dbReference type="EMBL" id="CAD8305610.1"/>
    </source>
</evidence>
<reference evidence="9" key="1">
    <citation type="submission" date="2021-01" db="EMBL/GenBank/DDBJ databases">
        <authorList>
            <person name="Corre E."/>
            <person name="Pelletier E."/>
            <person name="Niang G."/>
            <person name="Scheremetjew M."/>
            <person name="Finn R."/>
            <person name="Kale V."/>
            <person name="Holt S."/>
            <person name="Cochrane G."/>
            <person name="Meng A."/>
            <person name="Brown T."/>
            <person name="Cohen L."/>
        </authorList>
    </citation>
    <scope>NUCLEOTIDE SEQUENCE</scope>
    <source>
        <strain evidence="9">CCMP147</strain>
    </source>
</reference>
<keyword evidence="7" id="KW-0732">Signal</keyword>
<feature type="chain" id="PRO_5035585333" description="peptidylprolyl isomerase" evidence="7">
    <location>
        <begin position="23"/>
        <end position="347"/>
    </location>
</feature>
<evidence type="ECO:0000256" key="2">
    <source>
        <dbReference type="ARBA" id="ARBA00013194"/>
    </source>
</evidence>